<evidence type="ECO:0000256" key="3">
    <source>
        <dbReference type="ARBA" id="ARBA00022691"/>
    </source>
</evidence>
<dbReference type="SUPFAM" id="SSF53335">
    <property type="entry name" value="S-adenosyl-L-methionine-dependent methyltransferases"/>
    <property type="match status" value="1"/>
</dbReference>
<evidence type="ECO:0000256" key="1">
    <source>
        <dbReference type="ARBA" id="ARBA00022603"/>
    </source>
</evidence>
<dbReference type="Pfam" id="PF00891">
    <property type="entry name" value="Methyltransf_2"/>
    <property type="match status" value="1"/>
</dbReference>
<dbReference type="InterPro" id="IPR012967">
    <property type="entry name" value="COMT_dimerisation"/>
</dbReference>
<dbReference type="InterPro" id="IPR036388">
    <property type="entry name" value="WH-like_DNA-bd_sf"/>
</dbReference>
<dbReference type="InterPro" id="IPR001077">
    <property type="entry name" value="COMT_C"/>
</dbReference>
<sequence length="343" mass="37202">MSVTTHTSADVSSPEGLIRLGTAFCDAKILLSALELDVFSTLAAKPLTLAELSDAVGLHPRGGRDFVTALVTLGVLEADGDRYRNSAAADRFLDRGKPSYSGGFLERANNMLYPAWTHLTDALRTGEPQVKGKDGDIVAQMADSREHLDQFLAMMDSLNSQVAPKLAAAFDWAGRTDFVDVGGARGNLSALLLAEHPHLTARVFDLPHVAPAFDDHMKRLGTQDRISFTGGDFFKDPMPSGQVLVMGHVLHNWSAEQRLGLIRKAYEAVEPGGALLVYDRMVDERPADLVNLLISLDMLLVTHGGSEYSVEECRGWMTEAGFARTEAKVLSNTDSLVIGHREG</sequence>
<keyword evidence="7" id="KW-1185">Reference proteome</keyword>
<reference evidence="7" key="1">
    <citation type="journal article" date="2019" name="Int. J. Syst. Evol. Microbiol.">
        <title>The Global Catalogue of Microorganisms (GCM) 10K type strain sequencing project: providing services to taxonomists for standard genome sequencing and annotation.</title>
        <authorList>
            <consortium name="The Broad Institute Genomics Platform"/>
            <consortium name="The Broad Institute Genome Sequencing Center for Infectious Disease"/>
            <person name="Wu L."/>
            <person name="Ma J."/>
        </authorList>
    </citation>
    <scope>NUCLEOTIDE SEQUENCE [LARGE SCALE GENOMIC DNA]</scope>
    <source>
        <strain evidence="7">JCM 9651</strain>
    </source>
</reference>
<dbReference type="Pfam" id="PF08100">
    <property type="entry name" value="Dimerisation"/>
    <property type="match status" value="1"/>
</dbReference>
<dbReference type="PIRSF" id="PIRSF005739">
    <property type="entry name" value="O-mtase"/>
    <property type="match status" value="1"/>
</dbReference>
<evidence type="ECO:0000313" key="6">
    <source>
        <dbReference type="EMBL" id="GAA3368906.1"/>
    </source>
</evidence>
<dbReference type="InterPro" id="IPR016461">
    <property type="entry name" value="COMT-like"/>
</dbReference>
<protein>
    <submittedName>
        <fullName evidence="6">Methyltransferase</fullName>
    </submittedName>
</protein>
<evidence type="ECO:0000259" key="4">
    <source>
        <dbReference type="Pfam" id="PF00891"/>
    </source>
</evidence>
<name>A0ABP6S600_9ACTN</name>
<evidence type="ECO:0000313" key="7">
    <source>
        <dbReference type="Proteomes" id="UP001499990"/>
    </source>
</evidence>
<organism evidence="6 7">
    <name type="scientific">Streptomyces sannanensis</name>
    <dbReference type="NCBI Taxonomy" id="285536"/>
    <lineage>
        <taxon>Bacteria</taxon>
        <taxon>Bacillati</taxon>
        <taxon>Actinomycetota</taxon>
        <taxon>Actinomycetes</taxon>
        <taxon>Kitasatosporales</taxon>
        <taxon>Streptomycetaceae</taxon>
        <taxon>Streptomyces</taxon>
    </lineage>
</organism>
<dbReference type="PANTHER" id="PTHR43712">
    <property type="entry name" value="PUTATIVE (AFU_ORTHOLOGUE AFUA_4G14580)-RELATED"/>
    <property type="match status" value="1"/>
</dbReference>
<accession>A0ABP6S600</accession>
<dbReference type="InterPro" id="IPR029063">
    <property type="entry name" value="SAM-dependent_MTases_sf"/>
</dbReference>
<keyword evidence="2" id="KW-0808">Transferase</keyword>
<dbReference type="GO" id="GO:0008168">
    <property type="term" value="F:methyltransferase activity"/>
    <property type="evidence" value="ECO:0007669"/>
    <property type="project" value="UniProtKB-KW"/>
</dbReference>
<gene>
    <name evidence="6" type="ORF">GCM10020367_09140</name>
</gene>
<dbReference type="Gene3D" id="3.40.50.150">
    <property type="entry name" value="Vaccinia Virus protein VP39"/>
    <property type="match status" value="1"/>
</dbReference>
<dbReference type="PANTHER" id="PTHR43712:SF2">
    <property type="entry name" value="O-METHYLTRANSFERASE CICE"/>
    <property type="match status" value="1"/>
</dbReference>
<evidence type="ECO:0000259" key="5">
    <source>
        <dbReference type="Pfam" id="PF08100"/>
    </source>
</evidence>
<feature type="domain" description="O-methyltransferase C-terminal" evidence="4">
    <location>
        <begin position="116"/>
        <end position="323"/>
    </location>
</feature>
<keyword evidence="1 6" id="KW-0489">Methyltransferase</keyword>
<dbReference type="CDD" id="cd02440">
    <property type="entry name" value="AdoMet_MTases"/>
    <property type="match status" value="1"/>
</dbReference>
<dbReference type="SUPFAM" id="SSF46785">
    <property type="entry name" value="Winged helix' DNA-binding domain"/>
    <property type="match status" value="1"/>
</dbReference>
<comment type="caution">
    <text evidence="6">The sequence shown here is derived from an EMBL/GenBank/DDBJ whole genome shotgun (WGS) entry which is preliminary data.</text>
</comment>
<proteinExistence type="predicted"/>
<evidence type="ECO:0000256" key="2">
    <source>
        <dbReference type="ARBA" id="ARBA00022679"/>
    </source>
</evidence>
<keyword evidence="3" id="KW-0949">S-adenosyl-L-methionine</keyword>
<dbReference type="Gene3D" id="1.10.10.10">
    <property type="entry name" value="Winged helix-like DNA-binding domain superfamily/Winged helix DNA-binding domain"/>
    <property type="match status" value="1"/>
</dbReference>
<dbReference type="InterPro" id="IPR036390">
    <property type="entry name" value="WH_DNA-bd_sf"/>
</dbReference>
<feature type="domain" description="O-methyltransferase dimerisation" evidence="5">
    <location>
        <begin position="22"/>
        <end position="94"/>
    </location>
</feature>
<dbReference type="GO" id="GO:0032259">
    <property type="term" value="P:methylation"/>
    <property type="evidence" value="ECO:0007669"/>
    <property type="project" value="UniProtKB-KW"/>
</dbReference>
<dbReference type="Proteomes" id="UP001499990">
    <property type="component" value="Unassembled WGS sequence"/>
</dbReference>
<dbReference type="EMBL" id="BAAAYL010000001">
    <property type="protein sequence ID" value="GAA3368906.1"/>
    <property type="molecule type" value="Genomic_DNA"/>
</dbReference>
<dbReference type="PROSITE" id="PS51683">
    <property type="entry name" value="SAM_OMT_II"/>
    <property type="match status" value="1"/>
</dbReference>